<keyword evidence="3" id="KW-1185">Reference proteome</keyword>
<dbReference type="EMBL" id="MCFH01000048">
    <property type="protein sequence ID" value="ORX44060.1"/>
    <property type="molecule type" value="Genomic_DNA"/>
</dbReference>
<dbReference type="AlphaFoldDB" id="A0A1Y1V0L7"/>
<sequence length="96" mass="10800">MNYPSKSGYGSSLKKRTYSQYRQSKQGNDSLSFVVNCNHVFSAFYNPSDESGTACINVWDVLQRNSNFASLKNMYDQVRIDGLRVKLSVTDAVTSI</sequence>
<accession>A0A1Y1V0L7</accession>
<dbReference type="Proteomes" id="UP000193719">
    <property type="component" value="Unassembled WGS sequence"/>
</dbReference>
<reference evidence="2 3" key="2">
    <citation type="submission" date="2016-08" db="EMBL/GenBank/DDBJ databases">
        <title>Pervasive Adenine N6-methylation of Active Genes in Fungi.</title>
        <authorList>
            <consortium name="DOE Joint Genome Institute"/>
            <person name="Mondo S.J."/>
            <person name="Dannebaum R.O."/>
            <person name="Kuo R.C."/>
            <person name="Labutti K."/>
            <person name="Haridas S."/>
            <person name="Kuo A."/>
            <person name="Salamov A."/>
            <person name="Ahrendt S.R."/>
            <person name="Lipzen A."/>
            <person name="Sullivan W."/>
            <person name="Andreopoulos W.B."/>
            <person name="Clum A."/>
            <person name="Lindquist E."/>
            <person name="Daum C."/>
            <person name="Ramamoorthy G.K."/>
            <person name="Gryganskyi A."/>
            <person name="Culley D."/>
            <person name="Magnuson J.K."/>
            <person name="James T.Y."/>
            <person name="O'Malley M.A."/>
            <person name="Stajich J.E."/>
            <person name="Spatafora J.W."/>
            <person name="Visel A."/>
            <person name="Grigoriev I.V."/>
        </authorList>
    </citation>
    <scope>NUCLEOTIDE SEQUENCE [LARGE SCALE GENOMIC DNA]</scope>
    <source>
        <strain evidence="3">finn</strain>
    </source>
</reference>
<feature type="compositionally biased region" description="Polar residues" evidence="1">
    <location>
        <begin position="1"/>
        <end position="10"/>
    </location>
</feature>
<evidence type="ECO:0000313" key="3">
    <source>
        <dbReference type="Proteomes" id="UP000193719"/>
    </source>
</evidence>
<name>A0A1Y1V0L7_9FUNG</name>
<comment type="caution">
    <text evidence="2">The sequence shown here is derived from an EMBL/GenBank/DDBJ whole genome shotgun (WGS) entry which is preliminary data.</text>
</comment>
<evidence type="ECO:0000256" key="1">
    <source>
        <dbReference type="SAM" id="MobiDB-lite"/>
    </source>
</evidence>
<feature type="region of interest" description="Disordered" evidence="1">
    <location>
        <begin position="1"/>
        <end position="23"/>
    </location>
</feature>
<dbReference type="OrthoDB" id="10471468at2759"/>
<protein>
    <submittedName>
        <fullName evidence="2">Uncharacterized protein</fullName>
    </submittedName>
</protein>
<proteinExistence type="predicted"/>
<gene>
    <name evidence="2" type="ORF">BCR36DRAFT_302417</name>
</gene>
<evidence type="ECO:0000313" key="2">
    <source>
        <dbReference type="EMBL" id="ORX44060.1"/>
    </source>
</evidence>
<reference evidence="2 3" key="1">
    <citation type="submission" date="2016-08" db="EMBL/GenBank/DDBJ databases">
        <title>Genomes of anaerobic fungi encode conserved fungal cellulosomes for biomass hydrolysis.</title>
        <authorList>
            <consortium name="DOE Joint Genome Institute"/>
            <person name="Haitjema C.H."/>
            <person name="Gilmore S.P."/>
            <person name="Henske J.K."/>
            <person name="Solomon K.V."/>
            <person name="De Groot R."/>
            <person name="Kuo A."/>
            <person name="Mondo S.J."/>
            <person name="Salamov A.A."/>
            <person name="Labutti K."/>
            <person name="Zhao Z."/>
            <person name="Chiniquy J."/>
            <person name="Barry K."/>
            <person name="Brewer H.M."/>
            <person name="Purvine S.O."/>
            <person name="Wright A.T."/>
            <person name="Boxma B."/>
            <person name="Van Alen T."/>
            <person name="Hackstein J.H."/>
            <person name="Baker S.E."/>
            <person name="Grigoriev I.V."/>
            <person name="O'Malley M.A."/>
        </authorList>
    </citation>
    <scope>NUCLEOTIDE SEQUENCE [LARGE SCALE GENOMIC DNA]</scope>
    <source>
        <strain evidence="3">finn</strain>
    </source>
</reference>
<organism evidence="2 3">
    <name type="scientific">Piromyces finnis</name>
    <dbReference type="NCBI Taxonomy" id="1754191"/>
    <lineage>
        <taxon>Eukaryota</taxon>
        <taxon>Fungi</taxon>
        <taxon>Fungi incertae sedis</taxon>
        <taxon>Chytridiomycota</taxon>
        <taxon>Chytridiomycota incertae sedis</taxon>
        <taxon>Neocallimastigomycetes</taxon>
        <taxon>Neocallimastigales</taxon>
        <taxon>Neocallimastigaceae</taxon>
        <taxon>Piromyces</taxon>
    </lineage>
</organism>